<name>A0A1X1KVX2_STRMT</name>
<gene>
    <name evidence="7" type="ORF">B7693_03495</name>
</gene>
<evidence type="ECO:0000256" key="6">
    <source>
        <dbReference type="ARBA" id="ARBA00023287"/>
    </source>
</evidence>
<dbReference type="EMBL" id="NCVM01000025">
    <property type="protein sequence ID" value="ORP03616.1"/>
    <property type="molecule type" value="Genomic_DNA"/>
</dbReference>
<proteinExistence type="inferred from homology"/>
<dbReference type="Proteomes" id="UP000193388">
    <property type="component" value="Unassembled WGS sequence"/>
</dbReference>
<organism evidence="7 8">
    <name type="scientific">Streptococcus mitis</name>
    <dbReference type="NCBI Taxonomy" id="28037"/>
    <lineage>
        <taxon>Bacteria</taxon>
        <taxon>Bacillati</taxon>
        <taxon>Bacillota</taxon>
        <taxon>Bacilli</taxon>
        <taxon>Lactobacillales</taxon>
        <taxon>Streptococcaceae</taxon>
        <taxon>Streptococcus</taxon>
        <taxon>Streptococcus mitis group</taxon>
    </lineage>
</organism>
<protein>
    <submittedName>
        <fullName evidence="7">ComC/BlpC family peptide pheromone/bacteriocin</fullName>
    </submittedName>
</protein>
<comment type="caution">
    <text evidence="7">The sequence shown here is derived from an EMBL/GenBank/DDBJ whole genome shotgun (WGS) entry which is preliminary data.</text>
</comment>
<comment type="subcellular location">
    <subcellularLocation>
        <location evidence="2">Secreted</location>
    </subcellularLocation>
</comment>
<dbReference type="InterPro" id="IPR004288">
    <property type="entry name" value="Competence_ComC"/>
</dbReference>
<dbReference type="GO" id="GO:0005576">
    <property type="term" value="C:extracellular region"/>
    <property type="evidence" value="ECO:0007669"/>
    <property type="project" value="UniProtKB-SubCell"/>
</dbReference>
<evidence type="ECO:0000256" key="1">
    <source>
        <dbReference type="ARBA" id="ARBA00002667"/>
    </source>
</evidence>
<dbReference type="Pfam" id="PF03047">
    <property type="entry name" value="ComC"/>
    <property type="match status" value="1"/>
</dbReference>
<dbReference type="AlphaFoldDB" id="A0A1X1KVX2"/>
<evidence type="ECO:0000256" key="4">
    <source>
        <dbReference type="ARBA" id="ARBA00022525"/>
    </source>
</evidence>
<evidence type="ECO:0000256" key="2">
    <source>
        <dbReference type="ARBA" id="ARBA00004613"/>
    </source>
</evidence>
<evidence type="ECO:0000313" key="8">
    <source>
        <dbReference type="Proteomes" id="UP000193388"/>
    </source>
</evidence>
<evidence type="ECO:0000256" key="5">
    <source>
        <dbReference type="ARBA" id="ARBA00023044"/>
    </source>
</evidence>
<dbReference type="GO" id="GO:0030420">
    <property type="term" value="P:establishment of competence for transformation"/>
    <property type="evidence" value="ECO:0007669"/>
    <property type="project" value="UniProtKB-KW"/>
</dbReference>
<keyword evidence="5" id="KW-0588">Pheromone</keyword>
<comment type="function">
    <text evidence="1">Acts as a pheromone, induces cells to develop competence for genetic transformation.</text>
</comment>
<reference evidence="7 8" key="1">
    <citation type="journal article" date="2016" name="Eur. J. Clin. Microbiol. Infect. Dis.">
        <title>Whole genome sequencing as a tool for phylogenetic analysis of clinical strains of Mitis group streptococci.</title>
        <authorList>
            <person name="Rasmussen L.H."/>
            <person name="Dargis R."/>
            <person name="Hojholt K."/>
            <person name="Christensen J.J."/>
            <person name="Skovgaard O."/>
            <person name="Justesen U.S."/>
            <person name="Rosenvinge F.S."/>
            <person name="Moser C."/>
            <person name="Lukjancenko O."/>
            <person name="Rasmussen S."/>
            <person name="Nielsen X.C."/>
        </authorList>
    </citation>
    <scope>NUCLEOTIDE SEQUENCE [LARGE SCALE GENOMIC DNA]</scope>
    <source>
        <strain evidence="7 8">B_5756_13</strain>
    </source>
</reference>
<comment type="similarity">
    <text evidence="3">Belongs to the ComC family.</text>
</comment>
<keyword evidence="4" id="KW-0964">Secreted</keyword>
<evidence type="ECO:0000256" key="3">
    <source>
        <dbReference type="ARBA" id="ARBA00009039"/>
    </source>
</evidence>
<dbReference type="GO" id="GO:0005186">
    <property type="term" value="F:pheromone activity"/>
    <property type="evidence" value="ECO:0007669"/>
    <property type="project" value="UniProtKB-KW"/>
</dbReference>
<dbReference type="RefSeq" id="WP_049515851.1">
    <property type="nucleotide sequence ID" value="NZ_CAMHUS010000004.1"/>
</dbReference>
<sequence>MEMKNTFVELEQFEELTPEVLKEVNGGGIFEDIYHWLHLRPEPR</sequence>
<evidence type="ECO:0000313" key="7">
    <source>
        <dbReference type="EMBL" id="ORP03616.1"/>
    </source>
</evidence>
<accession>A0A1X1KVX2</accession>
<keyword evidence="6" id="KW-0178">Competence</keyword>